<dbReference type="EMBL" id="JAWWNJ010000215">
    <property type="protein sequence ID" value="KAK6971312.1"/>
    <property type="molecule type" value="Genomic_DNA"/>
</dbReference>
<dbReference type="Proteomes" id="UP001362999">
    <property type="component" value="Unassembled WGS sequence"/>
</dbReference>
<protein>
    <submittedName>
        <fullName evidence="1">Uncharacterized protein</fullName>
    </submittedName>
</protein>
<evidence type="ECO:0000313" key="1">
    <source>
        <dbReference type="EMBL" id="KAK6971312.1"/>
    </source>
</evidence>
<proteinExistence type="predicted"/>
<accession>A0AAV9Z3X6</accession>
<comment type="caution">
    <text evidence="1">The sequence shown here is derived from an EMBL/GenBank/DDBJ whole genome shotgun (WGS) entry which is preliminary data.</text>
</comment>
<gene>
    <name evidence="1" type="ORF">R3P38DRAFT_723577</name>
</gene>
<evidence type="ECO:0000313" key="2">
    <source>
        <dbReference type="Proteomes" id="UP001362999"/>
    </source>
</evidence>
<keyword evidence="2" id="KW-1185">Reference proteome</keyword>
<sequence>MHGDGDVLSTSSPPSQAERRGAIAMGHRIYTRLPLNADHMDYDPALSFPSRTLSFYLTPTSKLEVLAADAMFAHAPAASAPAIANAHVLGKWEWSGVEAGLALTCLSDAPRVYILSTSLTATRARVSTWLSRASASVLSSPTISWLFLSSRDASTLPLPCPFGAVGDNIDDFGVGSPPASHCLQQLVLPSQQLLLPAHRSPSTSQ</sequence>
<dbReference type="AlphaFoldDB" id="A0AAV9Z3X6"/>
<name>A0AAV9Z3X6_9AGAR</name>
<organism evidence="1 2">
    <name type="scientific">Favolaschia claudopus</name>
    <dbReference type="NCBI Taxonomy" id="2862362"/>
    <lineage>
        <taxon>Eukaryota</taxon>
        <taxon>Fungi</taxon>
        <taxon>Dikarya</taxon>
        <taxon>Basidiomycota</taxon>
        <taxon>Agaricomycotina</taxon>
        <taxon>Agaricomycetes</taxon>
        <taxon>Agaricomycetidae</taxon>
        <taxon>Agaricales</taxon>
        <taxon>Marasmiineae</taxon>
        <taxon>Mycenaceae</taxon>
        <taxon>Favolaschia</taxon>
    </lineage>
</organism>
<reference evidence="1 2" key="1">
    <citation type="journal article" date="2024" name="J Genomics">
        <title>Draft genome sequencing and assembly of Favolaschia claudopus CIRM-BRFM 2984 isolated from oak limbs.</title>
        <authorList>
            <person name="Navarro D."/>
            <person name="Drula E."/>
            <person name="Chaduli D."/>
            <person name="Cazenave R."/>
            <person name="Ahrendt S."/>
            <person name="Wang J."/>
            <person name="Lipzen A."/>
            <person name="Daum C."/>
            <person name="Barry K."/>
            <person name="Grigoriev I.V."/>
            <person name="Favel A."/>
            <person name="Rosso M.N."/>
            <person name="Martin F."/>
        </authorList>
    </citation>
    <scope>NUCLEOTIDE SEQUENCE [LARGE SCALE GENOMIC DNA]</scope>
    <source>
        <strain evidence="1 2">CIRM-BRFM 2984</strain>
    </source>
</reference>